<dbReference type="KEGG" id="gfo:GFO_0289"/>
<evidence type="ECO:0000256" key="6">
    <source>
        <dbReference type="SAM" id="Phobius"/>
    </source>
</evidence>
<dbReference type="AlphaFoldDB" id="A0LY30"/>
<keyword evidence="3 6" id="KW-0812">Transmembrane</keyword>
<name>A0LY30_CHRFK</name>
<evidence type="ECO:0000256" key="2">
    <source>
        <dbReference type="ARBA" id="ARBA00022475"/>
    </source>
</evidence>
<evidence type="ECO:0000256" key="1">
    <source>
        <dbReference type="ARBA" id="ARBA00004651"/>
    </source>
</evidence>
<proteinExistence type="predicted"/>
<keyword evidence="2" id="KW-1003">Cell membrane</keyword>
<dbReference type="PIRSF" id="PIRSF035875">
    <property type="entry name" value="RNase_BN"/>
    <property type="match status" value="1"/>
</dbReference>
<accession>A0LY30</accession>
<evidence type="ECO:0000256" key="5">
    <source>
        <dbReference type="ARBA" id="ARBA00023136"/>
    </source>
</evidence>
<dbReference type="PANTHER" id="PTHR30213">
    <property type="entry name" value="INNER MEMBRANE PROTEIN YHJD"/>
    <property type="match status" value="1"/>
</dbReference>
<feature type="transmembrane region" description="Helical" evidence="6">
    <location>
        <begin position="168"/>
        <end position="190"/>
    </location>
</feature>
<evidence type="ECO:0000313" key="8">
    <source>
        <dbReference type="Proteomes" id="UP000000755"/>
    </source>
</evidence>
<evidence type="ECO:0000256" key="3">
    <source>
        <dbReference type="ARBA" id="ARBA00022692"/>
    </source>
</evidence>
<dbReference type="Pfam" id="PF03631">
    <property type="entry name" value="Virul_fac_BrkB"/>
    <property type="match status" value="1"/>
</dbReference>
<dbReference type="InterPro" id="IPR017039">
    <property type="entry name" value="Virul_fac_BrkB"/>
</dbReference>
<evidence type="ECO:0000313" key="7">
    <source>
        <dbReference type="EMBL" id="CAL65275.1"/>
    </source>
</evidence>
<dbReference type="EMBL" id="CU207366">
    <property type="protein sequence ID" value="CAL65275.1"/>
    <property type="molecule type" value="Genomic_DNA"/>
</dbReference>
<dbReference type="STRING" id="411154.GFO_0289"/>
<keyword evidence="4 6" id="KW-1133">Transmembrane helix</keyword>
<feature type="transmembrane region" description="Helical" evidence="6">
    <location>
        <begin position="276"/>
        <end position="298"/>
    </location>
</feature>
<keyword evidence="5 6" id="KW-0472">Membrane</keyword>
<sequence>MEFNIHLFCNCSLKMNQPENTRKYRGEDAEWPHQIPLKGWIDIGKRVYKEMNVDHVQIVSAGVAFYFFLSIFPTIVVAISIYSLVLDPIQIQEQLSRLTLILPEQAYGMITDILNPVINQDRKEIGWGLLVSILVSIWSANKGTSALFQGVNIAYDETDNRGLIKKNLLTLLFTLAGVVIGLISLLIVIFFPLLVKNIGLTPGLEDMLTWLRWVFLGIILISTLSMVYKIAPNRSRPKFRWVSWGAILGTIFWLAGSMGFSWYVGNFGSYDDLYGSFAAVAILMLWLFLTAFIVLMGAEINSEMEHQTRYDTTSGVQKPMGERNAWHADHCAVKDSDD</sequence>
<dbReference type="GO" id="GO:0016787">
    <property type="term" value="F:hydrolase activity"/>
    <property type="evidence" value="ECO:0007669"/>
    <property type="project" value="UniProtKB-KW"/>
</dbReference>
<reference evidence="7 8" key="1">
    <citation type="journal article" date="2006" name="Environ. Microbiol.">
        <title>Whole genome analysis of the marine Bacteroidetes'Gramella forsetii' reveals adaptations to degradation of polymeric organic matter.</title>
        <authorList>
            <person name="Bauer M."/>
            <person name="Kube M."/>
            <person name="Teeling H."/>
            <person name="Richter M."/>
            <person name="Lombardot T."/>
            <person name="Allers E."/>
            <person name="Wuerdemann C.A."/>
            <person name="Quast C."/>
            <person name="Kuhl H."/>
            <person name="Knaust F."/>
            <person name="Woebken D."/>
            <person name="Bischof K."/>
            <person name="Mussmann M."/>
            <person name="Choudhuri J.V."/>
            <person name="Meyer F."/>
            <person name="Reinhardt R."/>
            <person name="Amann R.I."/>
            <person name="Gloeckner F.O."/>
        </authorList>
    </citation>
    <scope>NUCLEOTIDE SEQUENCE [LARGE SCALE GENOMIC DNA]</scope>
    <source>
        <strain evidence="7 8">KT0803</strain>
    </source>
</reference>
<comment type="subcellular location">
    <subcellularLocation>
        <location evidence="1">Cell membrane</location>
        <topology evidence="1">Multi-pass membrane protein</topology>
    </subcellularLocation>
</comment>
<dbReference type="NCBIfam" id="TIGR00765">
    <property type="entry name" value="yihY_not_rbn"/>
    <property type="match status" value="1"/>
</dbReference>
<dbReference type="Proteomes" id="UP000000755">
    <property type="component" value="Chromosome"/>
</dbReference>
<feature type="transmembrane region" description="Helical" evidence="6">
    <location>
        <begin position="63"/>
        <end position="85"/>
    </location>
</feature>
<dbReference type="PANTHER" id="PTHR30213:SF0">
    <property type="entry name" value="UPF0761 MEMBRANE PROTEIN YIHY"/>
    <property type="match status" value="1"/>
</dbReference>
<feature type="transmembrane region" description="Helical" evidence="6">
    <location>
        <begin position="242"/>
        <end position="264"/>
    </location>
</feature>
<dbReference type="HOGENOM" id="CLU_045539_0_0_10"/>
<organism evidence="7 8">
    <name type="scientific">Christiangramia forsetii (strain DSM 17595 / CGMCC 1.15422 / KT0803)</name>
    <name type="common">Gramella forsetii</name>
    <dbReference type="NCBI Taxonomy" id="411154"/>
    <lineage>
        <taxon>Bacteria</taxon>
        <taxon>Pseudomonadati</taxon>
        <taxon>Bacteroidota</taxon>
        <taxon>Flavobacteriia</taxon>
        <taxon>Flavobacteriales</taxon>
        <taxon>Flavobacteriaceae</taxon>
        <taxon>Christiangramia</taxon>
    </lineage>
</organism>
<dbReference type="eggNOG" id="COG1295">
    <property type="taxonomic scope" value="Bacteria"/>
</dbReference>
<evidence type="ECO:0000256" key="4">
    <source>
        <dbReference type="ARBA" id="ARBA00022989"/>
    </source>
</evidence>
<gene>
    <name evidence="7" type="primary">rbn</name>
    <name evidence="7" type="ordered locus">GFO_0289</name>
</gene>
<dbReference type="GO" id="GO:0005886">
    <property type="term" value="C:plasma membrane"/>
    <property type="evidence" value="ECO:0007669"/>
    <property type="project" value="UniProtKB-SubCell"/>
</dbReference>
<dbReference type="EC" id="3.1.-.-" evidence="7"/>
<protein>
    <submittedName>
        <fullName evidence="7">Ribonuclease BN</fullName>
        <ecNumber evidence="7">3.1.-.-</ecNumber>
    </submittedName>
</protein>
<keyword evidence="7" id="KW-0378">Hydrolase</keyword>
<feature type="transmembrane region" description="Helical" evidence="6">
    <location>
        <begin position="210"/>
        <end position="230"/>
    </location>
</feature>